<accession>T1DRG2</accession>
<organism evidence="8 9">
    <name type="scientific">Porphyromonas crevioricanis JCM 15906</name>
    <dbReference type="NCBI Taxonomy" id="1305617"/>
    <lineage>
        <taxon>Bacteria</taxon>
        <taxon>Pseudomonadati</taxon>
        <taxon>Bacteroidota</taxon>
        <taxon>Bacteroidia</taxon>
        <taxon>Bacteroidales</taxon>
        <taxon>Porphyromonadaceae</taxon>
        <taxon>Porphyromonas</taxon>
    </lineage>
</organism>
<comment type="similarity">
    <text evidence="2">Belongs to the EamA transporter family.</text>
</comment>
<evidence type="ECO:0000256" key="2">
    <source>
        <dbReference type="ARBA" id="ARBA00007362"/>
    </source>
</evidence>
<comment type="subcellular location">
    <subcellularLocation>
        <location evidence="1">Membrane</location>
        <topology evidence="1">Multi-pass membrane protein</topology>
    </subcellularLocation>
</comment>
<protein>
    <recommendedName>
        <fullName evidence="7">EamA domain-containing protein</fullName>
    </recommendedName>
</protein>
<dbReference type="EMBL" id="BAOU01000014">
    <property type="protein sequence ID" value="GAD04849.1"/>
    <property type="molecule type" value="Genomic_DNA"/>
</dbReference>
<feature type="transmembrane region" description="Helical" evidence="6">
    <location>
        <begin position="7"/>
        <end position="28"/>
    </location>
</feature>
<feature type="transmembrane region" description="Helical" evidence="6">
    <location>
        <begin position="97"/>
        <end position="118"/>
    </location>
</feature>
<evidence type="ECO:0000313" key="9">
    <source>
        <dbReference type="Proteomes" id="UP000018031"/>
    </source>
</evidence>
<feature type="transmembrane region" description="Helical" evidence="6">
    <location>
        <begin position="40"/>
        <end position="58"/>
    </location>
</feature>
<dbReference type="Pfam" id="PF00892">
    <property type="entry name" value="EamA"/>
    <property type="match status" value="2"/>
</dbReference>
<proteinExistence type="inferred from homology"/>
<evidence type="ECO:0000256" key="4">
    <source>
        <dbReference type="ARBA" id="ARBA00022989"/>
    </source>
</evidence>
<sequence>MNRPSKSTGWLIGILSSASFGLIPLFSLPILKLGVPHETVVFYRFLFASLMLGAIHLANGGSFRINRRELPPLLILGGLYTASAMLLFWGYSQMSSGIATVIHYMYPFFVSIILFLFFRERIGVVTLLAMCLAVPGVSFLMGLWENTGHISMTFWAFLVVLASGLSYALYIVVVHHSAVRSMSGRLLSFWVLLIAAGGSLINTLVAHGQVAALPDYTSWINILLLALVPTVISNIALVVAVQQIGATRTAVLGAMEPLTAVLVGVSFFDEKIPASGYVGILFILAAVLLTVLSGGLEQKVRNYIRHLKRKITRRSVEGS</sequence>
<dbReference type="InterPro" id="IPR037185">
    <property type="entry name" value="EmrE-like"/>
</dbReference>
<reference evidence="8 9" key="2">
    <citation type="journal article" date="2013" name="Genome Announc.">
        <title>Draft Genome Sequences of Porphyromonas crevioricanis JCM 15906T and Porphyromonas cansulci JCM 13913T Isolated from a Canine Oral Cavity.</title>
        <authorList>
            <person name="Sakamoto M."/>
            <person name="Tanaka N."/>
            <person name="Shiwa Y."/>
            <person name="Yoshikawa H."/>
            <person name="Ohkuma M."/>
        </authorList>
    </citation>
    <scope>NUCLEOTIDE SEQUENCE [LARGE SCALE GENOMIC DNA]</scope>
    <source>
        <strain evidence="8 9">JCM 15906</strain>
    </source>
</reference>
<name>T1DRG2_9PORP</name>
<comment type="caution">
    <text evidence="8">The sequence shown here is derived from an EMBL/GenBank/DDBJ whole genome shotgun (WGS) entry which is preliminary data.</text>
</comment>
<evidence type="ECO:0000256" key="3">
    <source>
        <dbReference type="ARBA" id="ARBA00022692"/>
    </source>
</evidence>
<dbReference type="InterPro" id="IPR050638">
    <property type="entry name" value="AA-Vitamin_Transporters"/>
</dbReference>
<feature type="transmembrane region" description="Helical" evidence="6">
    <location>
        <begin position="274"/>
        <end position="296"/>
    </location>
</feature>
<feature type="transmembrane region" description="Helical" evidence="6">
    <location>
        <begin position="219"/>
        <end position="241"/>
    </location>
</feature>
<feature type="transmembrane region" description="Helical" evidence="6">
    <location>
        <begin position="150"/>
        <end position="174"/>
    </location>
</feature>
<feature type="domain" description="EamA" evidence="7">
    <location>
        <begin position="9"/>
        <end position="140"/>
    </location>
</feature>
<evidence type="ECO:0000256" key="5">
    <source>
        <dbReference type="ARBA" id="ARBA00023136"/>
    </source>
</evidence>
<feature type="domain" description="EamA" evidence="7">
    <location>
        <begin position="155"/>
        <end position="291"/>
    </location>
</feature>
<feature type="transmembrane region" description="Helical" evidence="6">
    <location>
        <begin position="125"/>
        <end position="144"/>
    </location>
</feature>
<dbReference type="InterPro" id="IPR000620">
    <property type="entry name" value="EamA_dom"/>
</dbReference>
<dbReference type="SUPFAM" id="SSF103481">
    <property type="entry name" value="Multidrug resistance efflux transporter EmrE"/>
    <property type="match status" value="2"/>
</dbReference>
<keyword evidence="3 6" id="KW-0812">Transmembrane</keyword>
<dbReference type="AlphaFoldDB" id="T1DRG2"/>
<feature type="transmembrane region" description="Helical" evidence="6">
    <location>
        <begin position="250"/>
        <end position="268"/>
    </location>
</feature>
<dbReference type="Proteomes" id="UP000018031">
    <property type="component" value="Unassembled WGS sequence"/>
</dbReference>
<dbReference type="GO" id="GO:0016020">
    <property type="term" value="C:membrane"/>
    <property type="evidence" value="ECO:0007669"/>
    <property type="project" value="UniProtKB-SubCell"/>
</dbReference>
<dbReference type="PANTHER" id="PTHR32322:SF2">
    <property type="entry name" value="EAMA DOMAIN-CONTAINING PROTEIN"/>
    <property type="match status" value="1"/>
</dbReference>
<keyword evidence="4 6" id="KW-1133">Transmembrane helix</keyword>
<gene>
    <name evidence="8" type="ORF">PORCRE_546</name>
</gene>
<evidence type="ECO:0000256" key="1">
    <source>
        <dbReference type="ARBA" id="ARBA00004141"/>
    </source>
</evidence>
<feature type="transmembrane region" description="Helical" evidence="6">
    <location>
        <begin position="70"/>
        <end position="91"/>
    </location>
</feature>
<reference evidence="9" key="1">
    <citation type="journal article" date="2013" name="Genome">
        <title>Draft Genome Sequences of Porphyromonas crevioricanis JCM 15906T and Porphyromonas cansulci JCM 13913T Isolated from a Canine Oral Cavity.</title>
        <authorList>
            <person name="Sakamoto M."/>
            <person name="Tanaka N."/>
            <person name="Shiwa Y."/>
            <person name="Yoshikawa H."/>
            <person name="Ohkuma M."/>
        </authorList>
    </citation>
    <scope>NUCLEOTIDE SEQUENCE [LARGE SCALE GENOMIC DNA]</scope>
    <source>
        <strain evidence="9">JCM 15906</strain>
    </source>
</reference>
<dbReference type="PANTHER" id="PTHR32322">
    <property type="entry name" value="INNER MEMBRANE TRANSPORTER"/>
    <property type="match status" value="1"/>
</dbReference>
<feature type="transmembrane region" description="Helical" evidence="6">
    <location>
        <begin position="186"/>
        <end position="207"/>
    </location>
</feature>
<evidence type="ECO:0000256" key="6">
    <source>
        <dbReference type="SAM" id="Phobius"/>
    </source>
</evidence>
<keyword evidence="5 6" id="KW-0472">Membrane</keyword>
<dbReference type="RefSeq" id="WP_023936657.1">
    <property type="nucleotide sequence ID" value="NZ_BAOU01000014.1"/>
</dbReference>
<evidence type="ECO:0000259" key="7">
    <source>
        <dbReference type="Pfam" id="PF00892"/>
    </source>
</evidence>
<evidence type="ECO:0000313" key="8">
    <source>
        <dbReference type="EMBL" id="GAD04849.1"/>
    </source>
</evidence>